<name>A0AAQ3KDG1_9LILI</name>
<protein>
    <submittedName>
        <fullName evidence="3">Uncharacterized protein</fullName>
    </submittedName>
</protein>
<dbReference type="EMBL" id="CP136894">
    <property type="protein sequence ID" value="WOL06505.1"/>
    <property type="molecule type" value="Genomic_DNA"/>
</dbReference>
<gene>
    <name evidence="3" type="ORF">Cni_G15239</name>
</gene>
<evidence type="ECO:0000256" key="2">
    <source>
        <dbReference type="SAM" id="Phobius"/>
    </source>
</evidence>
<dbReference type="PANTHER" id="PTHR31963">
    <property type="entry name" value="RAS GUANINE NUCLEOTIDE EXCHANGE FACTOR K"/>
    <property type="match status" value="1"/>
</dbReference>
<organism evidence="3 4">
    <name type="scientific">Canna indica</name>
    <name type="common">Indian-shot</name>
    <dbReference type="NCBI Taxonomy" id="4628"/>
    <lineage>
        <taxon>Eukaryota</taxon>
        <taxon>Viridiplantae</taxon>
        <taxon>Streptophyta</taxon>
        <taxon>Embryophyta</taxon>
        <taxon>Tracheophyta</taxon>
        <taxon>Spermatophyta</taxon>
        <taxon>Magnoliopsida</taxon>
        <taxon>Liliopsida</taxon>
        <taxon>Zingiberales</taxon>
        <taxon>Cannaceae</taxon>
        <taxon>Canna</taxon>
    </lineage>
</organism>
<evidence type="ECO:0000256" key="1">
    <source>
        <dbReference type="SAM" id="MobiDB-lite"/>
    </source>
</evidence>
<feature type="transmembrane region" description="Helical" evidence="2">
    <location>
        <begin position="304"/>
        <end position="324"/>
    </location>
</feature>
<feature type="transmembrane region" description="Helical" evidence="2">
    <location>
        <begin position="199"/>
        <end position="223"/>
    </location>
</feature>
<keyword evidence="4" id="KW-1185">Reference proteome</keyword>
<dbReference type="Proteomes" id="UP001327560">
    <property type="component" value="Chromosome 5"/>
</dbReference>
<proteinExistence type="predicted"/>
<evidence type="ECO:0000313" key="3">
    <source>
        <dbReference type="EMBL" id="WOL06505.1"/>
    </source>
</evidence>
<feature type="transmembrane region" description="Helical" evidence="2">
    <location>
        <begin position="161"/>
        <end position="179"/>
    </location>
</feature>
<dbReference type="PANTHER" id="PTHR31963:SF4">
    <property type="entry name" value="GUSTATORY RECEPTOR"/>
    <property type="match status" value="1"/>
</dbReference>
<keyword evidence="2" id="KW-0472">Membrane</keyword>
<evidence type="ECO:0000313" key="4">
    <source>
        <dbReference type="Proteomes" id="UP001327560"/>
    </source>
</evidence>
<sequence>MDSTTMNIPRDSSVDSTSVEAVSDKDPDSMRLPLLLNPVYARAKSTVFDELRNFRICLKWCALDHSTAAGKAVSYASFVALAFLVPAAASLSVRAPPSSASSVSFHKHVQVPASGLAALSFLTLAAFFRRYGLRQLLFLDGALRDDSAFIRHRYARELDRAFRHLVCILLPSFGVELAHKVLFFSTVSVLGGGGPWSSAVVFVATLASWVYRTGVFLLVCVLFRLTCELQILRFEGLYKMFEEGDGSEDIFKEHARIKRQLLVTSHRYRIFILGCLVAITVSQLGALMLVLASKSKKNFCNSGDLVVCSAVQLSGFFMCLLGAVRITHRAQRVVSIASRWHMILSCATNPNKAAQSSSPTIAPNELVADEVSDSDLLEGPIKCTASSAHPSPAHPPASTFKARQALVLYLQHNGGGITLFGFALDRGLLHTLFAFETTLVLWILSKLVVL</sequence>
<feature type="transmembrane region" description="Helical" evidence="2">
    <location>
        <begin position="268"/>
        <end position="292"/>
    </location>
</feature>
<accession>A0AAQ3KDG1</accession>
<dbReference type="Pfam" id="PF12056">
    <property type="entry name" value="DUF3537"/>
    <property type="match status" value="1"/>
</dbReference>
<reference evidence="3 4" key="1">
    <citation type="submission" date="2023-10" db="EMBL/GenBank/DDBJ databases">
        <title>Chromosome-scale genome assembly provides insights into flower coloration mechanisms of Canna indica.</title>
        <authorList>
            <person name="Li C."/>
        </authorList>
    </citation>
    <scope>NUCLEOTIDE SEQUENCE [LARGE SCALE GENOMIC DNA]</scope>
    <source>
        <tissue evidence="3">Flower</tissue>
    </source>
</reference>
<feature type="transmembrane region" description="Helical" evidence="2">
    <location>
        <begin position="72"/>
        <end position="89"/>
    </location>
</feature>
<keyword evidence="2" id="KW-0812">Transmembrane</keyword>
<keyword evidence="2" id="KW-1133">Transmembrane helix</keyword>
<feature type="transmembrane region" description="Helical" evidence="2">
    <location>
        <begin position="109"/>
        <end position="128"/>
    </location>
</feature>
<dbReference type="InterPro" id="IPR021924">
    <property type="entry name" value="DUF3537"/>
</dbReference>
<feature type="region of interest" description="Disordered" evidence="1">
    <location>
        <begin position="1"/>
        <end position="25"/>
    </location>
</feature>
<dbReference type="AlphaFoldDB" id="A0AAQ3KDG1"/>